<dbReference type="PANTHER" id="PTHR36842">
    <property type="entry name" value="PROTEIN TOLB HOMOLOG"/>
    <property type="match status" value="1"/>
</dbReference>
<proteinExistence type="predicted"/>
<evidence type="ECO:0008006" key="4">
    <source>
        <dbReference type="Google" id="ProtNLM"/>
    </source>
</evidence>
<accession>A0A2G9Z7K3</accession>
<feature type="region of interest" description="Disordered" evidence="1">
    <location>
        <begin position="410"/>
        <end position="443"/>
    </location>
</feature>
<organism evidence="2 3">
    <name type="scientific">Candidatus Kuenenbacteria bacterium CG23_combo_of_CG06-09_8_20_14_all_39_39</name>
    <dbReference type="NCBI Taxonomy" id="1974623"/>
    <lineage>
        <taxon>Bacteria</taxon>
        <taxon>Candidatus Kueneniibacteriota</taxon>
    </lineage>
</organism>
<protein>
    <recommendedName>
        <fullName evidence="4">DUF5050 domain-containing protein</fullName>
    </recommendedName>
</protein>
<sequence length="510" mass="58151">MGKIFIFVIIISFLIIPFSFIKAESGDLIFSERDEISKAQLADIFKDKILWIGYKSPSRTTLNIFDTTKKTNIQIDLDENIYRASIYEDKIVYTKLDENTMKSTINFYNISTKEKREIASYYNDNDGAHIYGNYIVWEDETTGNRKLYLYDIVSDNTSIITEITGANSGEPAIYGKNIVWDDGDMWIYNIETKSKSRVSSPSLDNMHSSLDIYENMIIGDGMKEYGKSGMDLFVFNMGSNVEKQVADSGMDCISGFDIYEDKVVWVLSGHCSYDQKADQVYLYDLSAEKEYKLTSYESSGVSIETVFISNSLIVWRDEGSGSIYYIGYQIDGQLDDMGNKNIDVNLSKRLAGKLLLQVEDKGRIWYVGHEKNNRYEVTFANALPLFQKLALGISNVDLNKIIIHPDSVSDRNDRDNDGFSDRSEVVNGYNPDISSDPNNRGNDKVTMDSNLANRLKGKLLLQVADKGRIWYVDFEGKRWEVIWKNLLDLFRRLSLGITNEDLNKIGVGEL</sequence>
<reference evidence="2 3" key="1">
    <citation type="submission" date="2017-09" db="EMBL/GenBank/DDBJ databases">
        <title>Depth-based differentiation of microbial function through sediment-hosted aquifers and enrichment of novel symbionts in the deep terrestrial subsurface.</title>
        <authorList>
            <person name="Probst A.J."/>
            <person name="Ladd B."/>
            <person name="Jarett J.K."/>
            <person name="Geller-Mcgrath D.E."/>
            <person name="Sieber C.M."/>
            <person name="Emerson J.B."/>
            <person name="Anantharaman K."/>
            <person name="Thomas B.C."/>
            <person name="Malmstrom R."/>
            <person name="Stieglmeier M."/>
            <person name="Klingl A."/>
            <person name="Woyke T."/>
            <person name="Ryan C.M."/>
            <person name="Banfield J.F."/>
        </authorList>
    </citation>
    <scope>NUCLEOTIDE SEQUENCE [LARGE SCALE GENOMIC DNA]</scope>
    <source>
        <strain evidence="2">CG23_combo_of_CG06-09_8_20_14_all_39_39</strain>
    </source>
</reference>
<dbReference type="SUPFAM" id="SSF69304">
    <property type="entry name" value="Tricorn protease N-terminal domain"/>
    <property type="match status" value="2"/>
</dbReference>
<gene>
    <name evidence="2" type="ORF">COX28_00710</name>
</gene>
<comment type="caution">
    <text evidence="2">The sequence shown here is derived from an EMBL/GenBank/DDBJ whole genome shotgun (WGS) entry which is preliminary data.</text>
</comment>
<evidence type="ECO:0000313" key="3">
    <source>
        <dbReference type="Proteomes" id="UP000231235"/>
    </source>
</evidence>
<evidence type="ECO:0000256" key="1">
    <source>
        <dbReference type="SAM" id="MobiDB-lite"/>
    </source>
</evidence>
<evidence type="ECO:0000313" key="2">
    <source>
        <dbReference type="EMBL" id="PIP29135.1"/>
    </source>
</evidence>
<dbReference type="EMBL" id="PCRX01000012">
    <property type="protein sequence ID" value="PIP29135.1"/>
    <property type="molecule type" value="Genomic_DNA"/>
</dbReference>
<dbReference type="PANTHER" id="PTHR36842:SF1">
    <property type="entry name" value="PROTEIN TOLB"/>
    <property type="match status" value="1"/>
</dbReference>
<name>A0A2G9Z7K3_9BACT</name>
<feature type="compositionally biased region" description="Basic and acidic residues" evidence="1">
    <location>
        <begin position="410"/>
        <end position="424"/>
    </location>
</feature>
<dbReference type="AlphaFoldDB" id="A0A2G9Z7K3"/>
<dbReference type="Proteomes" id="UP000231235">
    <property type="component" value="Unassembled WGS sequence"/>
</dbReference>